<dbReference type="RefSeq" id="WP_378107287.1">
    <property type="nucleotide sequence ID" value="NZ_JBHSUP010000026.1"/>
</dbReference>
<evidence type="ECO:0008006" key="4">
    <source>
        <dbReference type="Google" id="ProtNLM"/>
    </source>
</evidence>
<organism evidence="2 3">
    <name type="scientific">Cohnella cellulosilytica</name>
    <dbReference type="NCBI Taxonomy" id="986710"/>
    <lineage>
        <taxon>Bacteria</taxon>
        <taxon>Bacillati</taxon>
        <taxon>Bacillota</taxon>
        <taxon>Bacilli</taxon>
        <taxon>Bacillales</taxon>
        <taxon>Paenibacillaceae</taxon>
        <taxon>Cohnella</taxon>
    </lineage>
</organism>
<proteinExistence type="predicted"/>
<accession>A0ABW2FLA4</accession>
<evidence type="ECO:0000313" key="2">
    <source>
        <dbReference type="EMBL" id="MFC7151720.1"/>
    </source>
</evidence>
<name>A0ABW2FLA4_9BACL</name>
<dbReference type="EMBL" id="JBHTAI010000018">
    <property type="protein sequence ID" value="MFC7151720.1"/>
    <property type="molecule type" value="Genomic_DNA"/>
</dbReference>
<keyword evidence="3" id="KW-1185">Reference proteome</keyword>
<evidence type="ECO:0000313" key="3">
    <source>
        <dbReference type="Proteomes" id="UP001596378"/>
    </source>
</evidence>
<evidence type="ECO:0000256" key="1">
    <source>
        <dbReference type="SAM" id="MobiDB-lite"/>
    </source>
</evidence>
<feature type="region of interest" description="Disordered" evidence="1">
    <location>
        <begin position="1"/>
        <end position="28"/>
    </location>
</feature>
<reference evidence="3" key="1">
    <citation type="journal article" date="2019" name="Int. J. Syst. Evol. Microbiol.">
        <title>The Global Catalogue of Microorganisms (GCM) 10K type strain sequencing project: providing services to taxonomists for standard genome sequencing and annotation.</title>
        <authorList>
            <consortium name="The Broad Institute Genomics Platform"/>
            <consortium name="The Broad Institute Genome Sequencing Center for Infectious Disease"/>
            <person name="Wu L."/>
            <person name="Ma J."/>
        </authorList>
    </citation>
    <scope>NUCLEOTIDE SEQUENCE [LARGE SCALE GENOMIC DNA]</scope>
    <source>
        <strain evidence="3">KCTC 12907</strain>
    </source>
</reference>
<feature type="compositionally biased region" description="Polar residues" evidence="1">
    <location>
        <begin position="15"/>
        <end position="28"/>
    </location>
</feature>
<protein>
    <recommendedName>
        <fullName evidence="4">DUF2281 domain-containing protein</fullName>
    </recommendedName>
</protein>
<sequence length="114" mass="12981">MPSKQSQHIALRTSHAASNFATRKGSSSLSGKEILRDTIKVPLPEGRDIVSINREELKRIIDHIPEQDAIEVADFIGYLNVKREREALKNLKHASLTNMEFWNNSVDDEVWNNV</sequence>
<comment type="caution">
    <text evidence="2">The sequence shown here is derived from an EMBL/GenBank/DDBJ whole genome shotgun (WGS) entry which is preliminary data.</text>
</comment>
<dbReference type="Proteomes" id="UP001596378">
    <property type="component" value="Unassembled WGS sequence"/>
</dbReference>
<gene>
    <name evidence="2" type="ORF">ACFQMJ_24545</name>
</gene>